<evidence type="ECO:0000256" key="4">
    <source>
        <dbReference type="ARBA" id="ARBA00022692"/>
    </source>
</evidence>
<gene>
    <name evidence="11" type="primary">kdpC</name>
    <name evidence="12" type="ORF">AWB78_01082</name>
</gene>
<dbReference type="NCBIfam" id="NF001454">
    <property type="entry name" value="PRK00315.1"/>
    <property type="match status" value="1"/>
</dbReference>
<keyword evidence="10 11" id="KW-0472">Membrane</keyword>
<evidence type="ECO:0000256" key="1">
    <source>
        <dbReference type="ARBA" id="ARBA00022448"/>
    </source>
</evidence>
<dbReference type="PANTHER" id="PTHR30042:SF2">
    <property type="entry name" value="POTASSIUM-TRANSPORTING ATPASE KDPC SUBUNIT"/>
    <property type="match status" value="1"/>
</dbReference>
<evidence type="ECO:0000256" key="11">
    <source>
        <dbReference type="HAMAP-Rule" id="MF_00276"/>
    </source>
</evidence>
<dbReference type="Pfam" id="PF02669">
    <property type="entry name" value="KdpC"/>
    <property type="match status" value="1"/>
</dbReference>
<evidence type="ECO:0000256" key="9">
    <source>
        <dbReference type="ARBA" id="ARBA00023065"/>
    </source>
</evidence>
<keyword evidence="2 11" id="KW-1003">Cell membrane</keyword>
<sequence>MKNLLRPVVVMFVALTVVTGVVYPAVVTAIGQVAFSHQANGSLIERDGRVVGSEIIGQQFDAPRYFWGRLSATTPNPYNAGSSSGSNLGPTNPALGDEIKARVAALREFDSDNGAAIPVDLVTSSGSGLDPDISPAAAAYQVSRVAKARGMSAAAVEALVAQATSGRQFGLLGEPRVNVLKLNLALDGGDGVGAAVR</sequence>
<dbReference type="OrthoDB" id="9788285at2"/>
<proteinExistence type="inferred from homology"/>
<name>A0A157ZXM4_9BURK</name>
<dbReference type="HAMAP" id="MF_00276">
    <property type="entry name" value="KdpC"/>
    <property type="match status" value="1"/>
</dbReference>
<keyword evidence="3 11" id="KW-0633">Potassium transport</keyword>
<evidence type="ECO:0000256" key="2">
    <source>
        <dbReference type="ARBA" id="ARBA00022475"/>
    </source>
</evidence>
<dbReference type="Proteomes" id="UP000071859">
    <property type="component" value="Unassembled WGS sequence"/>
</dbReference>
<evidence type="ECO:0000256" key="10">
    <source>
        <dbReference type="ARBA" id="ARBA00023136"/>
    </source>
</evidence>
<keyword evidence="4 11" id="KW-0812">Transmembrane</keyword>
<evidence type="ECO:0000256" key="3">
    <source>
        <dbReference type="ARBA" id="ARBA00022538"/>
    </source>
</evidence>
<dbReference type="NCBIfam" id="TIGR00681">
    <property type="entry name" value="kdpC"/>
    <property type="match status" value="1"/>
</dbReference>
<evidence type="ECO:0000313" key="12">
    <source>
        <dbReference type="EMBL" id="SAK50239.1"/>
    </source>
</evidence>
<dbReference type="EMBL" id="FCOX02000003">
    <property type="protein sequence ID" value="SAK50239.1"/>
    <property type="molecule type" value="Genomic_DNA"/>
</dbReference>
<accession>A0A157ZXM4</accession>
<keyword evidence="9 11" id="KW-0406">Ion transport</keyword>
<dbReference type="PANTHER" id="PTHR30042">
    <property type="entry name" value="POTASSIUM-TRANSPORTING ATPASE C CHAIN"/>
    <property type="match status" value="1"/>
</dbReference>
<evidence type="ECO:0000256" key="6">
    <source>
        <dbReference type="ARBA" id="ARBA00022840"/>
    </source>
</evidence>
<evidence type="ECO:0000256" key="8">
    <source>
        <dbReference type="ARBA" id="ARBA00022989"/>
    </source>
</evidence>
<evidence type="ECO:0000313" key="13">
    <source>
        <dbReference type="Proteomes" id="UP000071859"/>
    </source>
</evidence>
<organism evidence="12 13">
    <name type="scientific">Caballeronia calidae</name>
    <dbReference type="NCBI Taxonomy" id="1777139"/>
    <lineage>
        <taxon>Bacteria</taxon>
        <taxon>Pseudomonadati</taxon>
        <taxon>Pseudomonadota</taxon>
        <taxon>Betaproteobacteria</taxon>
        <taxon>Burkholderiales</taxon>
        <taxon>Burkholderiaceae</taxon>
        <taxon>Caballeronia</taxon>
    </lineage>
</organism>
<protein>
    <recommendedName>
        <fullName evidence="11">Potassium-transporting ATPase KdpC subunit</fullName>
    </recommendedName>
    <alternativeName>
        <fullName evidence="11">ATP phosphohydrolase [potassium-transporting] C chain</fullName>
    </alternativeName>
    <alternativeName>
        <fullName evidence="11">Potassium-binding and translocating subunit C</fullName>
    </alternativeName>
    <alternativeName>
        <fullName evidence="11">Potassium-translocating ATPase C chain</fullName>
    </alternativeName>
</protein>
<dbReference type="GO" id="GO:0008556">
    <property type="term" value="F:P-type potassium transmembrane transporter activity"/>
    <property type="evidence" value="ECO:0007669"/>
    <property type="project" value="InterPro"/>
</dbReference>
<comment type="subcellular location">
    <subcellularLocation>
        <location evidence="11">Cell membrane</location>
        <topology evidence="11">Single-pass membrane protein</topology>
    </subcellularLocation>
</comment>
<dbReference type="GO" id="GO:0005524">
    <property type="term" value="F:ATP binding"/>
    <property type="evidence" value="ECO:0007669"/>
    <property type="project" value="UniProtKB-UniRule"/>
</dbReference>
<dbReference type="PIRSF" id="PIRSF001296">
    <property type="entry name" value="K_ATPase_KdpC"/>
    <property type="match status" value="1"/>
</dbReference>
<keyword evidence="13" id="KW-1185">Reference proteome</keyword>
<comment type="subunit">
    <text evidence="11">The system is composed of three essential subunits: KdpA, KdpB and KdpC.</text>
</comment>
<keyword evidence="8 11" id="KW-1133">Transmembrane helix</keyword>
<keyword evidence="6 11" id="KW-0067">ATP-binding</keyword>
<keyword evidence="7 11" id="KW-0630">Potassium</keyword>
<comment type="function">
    <text evidence="11">Part of the high-affinity ATP-driven potassium transport (or Kdp) system, which catalyzes the hydrolysis of ATP coupled with the electrogenic transport of potassium into the cytoplasm. This subunit acts as a catalytic chaperone that increases the ATP-binding affinity of the ATP-hydrolyzing subunit KdpB by the formation of a transient KdpB/KdpC/ATP ternary complex.</text>
</comment>
<dbReference type="RefSeq" id="WP_062602990.1">
    <property type="nucleotide sequence ID" value="NZ_FCOX02000003.1"/>
</dbReference>
<dbReference type="AlphaFoldDB" id="A0A157ZXM4"/>
<dbReference type="InterPro" id="IPR003820">
    <property type="entry name" value="KdpC"/>
</dbReference>
<evidence type="ECO:0000256" key="7">
    <source>
        <dbReference type="ARBA" id="ARBA00022958"/>
    </source>
</evidence>
<comment type="similarity">
    <text evidence="11">Belongs to the KdpC family.</text>
</comment>
<reference evidence="12" key="1">
    <citation type="submission" date="2016-01" db="EMBL/GenBank/DDBJ databases">
        <authorList>
            <person name="Peeters C."/>
        </authorList>
    </citation>
    <scope>NUCLEOTIDE SEQUENCE</scope>
    <source>
        <strain evidence="12">LMG 29321</strain>
    </source>
</reference>
<evidence type="ECO:0000256" key="5">
    <source>
        <dbReference type="ARBA" id="ARBA00022741"/>
    </source>
</evidence>
<keyword evidence="5 11" id="KW-0547">Nucleotide-binding</keyword>
<comment type="caution">
    <text evidence="12">The sequence shown here is derived from an EMBL/GenBank/DDBJ whole genome shotgun (WGS) entry which is preliminary data.</text>
</comment>
<keyword evidence="1 11" id="KW-0813">Transport</keyword>
<dbReference type="GO" id="GO:0005886">
    <property type="term" value="C:plasma membrane"/>
    <property type="evidence" value="ECO:0007669"/>
    <property type="project" value="UniProtKB-SubCell"/>
</dbReference>